<dbReference type="GO" id="GO:0003691">
    <property type="term" value="F:double-stranded telomeric DNA binding"/>
    <property type="evidence" value="ECO:0007669"/>
    <property type="project" value="TreeGrafter"/>
</dbReference>
<feature type="compositionally biased region" description="Low complexity" evidence="4">
    <location>
        <begin position="844"/>
        <end position="860"/>
    </location>
</feature>
<dbReference type="InterPro" id="IPR001005">
    <property type="entry name" value="SANT/Myb"/>
</dbReference>
<protein>
    <recommendedName>
        <fullName evidence="5">HTH myb-type domain-containing protein</fullName>
    </recommendedName>
</protein>
<proteinExistence type="predicted"/>
<feature type="compositionally biased region" description="Pro residues" evidence="4">
    <location>
        <begin position="822"/>
        <end position="843"/>
    </location>
</feature>
<feature type="region of interest" description="Disordered" evidence="4">
    <location>
        <begin position="26"/>
        <end position="56"/>
    </location>
</feature>
<feature type="compositionally biased region" description="Low complexity" evidence="4">
    <location>
        <begin position="754"/>
        <end position="774"/>
    </location>
</feature>
<evidence type="ECO:0000259" key="5">
    <source>
        <dbReference type="PROSITE" id="PS51294"/>
    </source>
</evidence>
<sequence length="924" mass="98746">MAEPAQTEHYAAPYIKQEYDVHAVQLAGQLGPKRPLDHDRRDDPEAKRSKTENVSASDSLDDGLALLVQNALSSVGDLVDQINAKSTTTMHLDTPPQDGPRSSFAVDPQVFIRDMNVHSLANLALSLLHIYVQKPLQQTFDSIRDAESEHGRCYRQLRHSFEQLRLLYTSKPVLYAKDLDPHRKEQRALVELINLAQLGSWLIDGSPQALAEAQDNFLSLFNCQVADLPPGMTELYLGIMAQGAVESLVLRGGEKSVEQLLGEVFLAGLDDKLRRHHGNSELTSADQNFVKSVNSWRETIEREAREQADPTALRQLHPFKCLLRLFVCYVRGRLRCGSYWSSKLDIKLQLGDEDDEAEADAIAVEDGDNVPRKTTDQGLEMELDLDEISSFLEKETSGLVQDALTGLPEDGGSAGAATASDTAKADSGPTRTNGKADLMTDYKELEALVAESTSHYVKTTLNGLSPVPYQPTVPQSTAEVMASQPPYLHPYYTGYSQHPAEAEQATPGEDLPPNQTFPSAILYDKARQAALCKTTAHTRREGIHSTRRPWSQEEEKALMAGLDMVKGPHWSQILTLFGQNGTISDILKDRTQVQLKDKARNLKLFFLKTSSEMPYYLQAVTGELKTRAPTQAARKEAEVRAKQSSEEDQARLQGIMALAGGLKDPLPPPPSSSSSSSSSSAGFYGKGGVVDDRDARSGTGCDVVCAARSQRWRTYGEDVDAAGWAHVFGAQAARRFDDDERRRRQGSGDGSTGAPGHAASAASSAVSAPASAGAQRRRWRGGAGGLGGSGGIGGGVGGAGAGAGAGDGPRPTMAGSVARAPAPAPFRPRLAPAPAPAPAPVAAPVPGQAAASTTQQTAPAPEVPKAPAPAQAALSTTQQAASALEAPSQTQAQTQDKTRTETDVDGAEAVLLEGLQAVVAQTLA</sequence>
<dbReference type="SMART" id="SM00717">
    <property type="entry name" value="SANT"/>
    <property type="match status" value="1"/>
</dbReference>
<dbReference type="GO" id="GO:0042803">
    <property type="term" value="F:protein homodimerization activity"/>
    <property type="evidence" value="ECO:0007669"/>
    <property type="project" value="InterPro"/>
</dbReference>
<feature type="compositionally biased region" description="Low complexity" evidence="4">
    <location>
        <begin position="415"/>
        <end position="428"/>
    </location>
</feature>
<dbReference type="InterPro" id="IPR013867">
    <property type="entry name" value="Telomere_rpt-bd_fac_dimer_dom"/>
</dbReference>
<organism evidence="6 7">
    <name type="scientific">Ophiocordyceps polyrhachis-furcata BCC 54312</name>
    <dbReference type="NCBI Taxonomy" id="1330021"/>
    <lineage>
        <taxon>Eukaryota</taxon>
        <taxon>Fungi</taxon>
        <taxon>Dikarya</taxon>
        <taxon>Ascomycota</taxon>
        <taxon>Pezizomycotina</taxon>
        <taxon>Sordariomycetes</taxon>
        <taxon>Hypocreomycetidae</taxon>
        <taxon>Hypocreales</taxon>
        <taxon>Ophiocordycipitaceae</taxon>
        <taxon>Ophiocordyceps</taxon>
    </lineage>
</organism>
<feature type="region of interest" description="Disordered" evidence="4">
    <location>
        <begin position="800"/>
        <end position="905"/>
    </location>
</feature>
<evidence type="ECO:0000313" key="7">
    <source>
        <dbReference type="Proteomes" id="UP000253664"/>
    </source>
</evidence>
<keyword evidence="2" id="KW-0539">Nucleus</keyword>
<feature type="compositionally biased region" description="Basic and acidic residues" evidence="4">
    <location>
        <begin position="34"/>
        <end position="51"/>
    </location>
</feature>
<evidence type="ECO:0000313" key="6">
    <source>
        <dbReference type="EMBL" id="RCI11353.1"/>
    </source>
</evidence>
<feature type="region of interest" description="Disordered" evidence="4">
    <location>
        <begin position="403"/>
        <end position="435"/>
    </location>
</feature>
<feature type="compositionally biased region" description="Low complexity" evidence="4">
    <location>
        <begin position="868"/>
        <end position="883"/>
    </location>
</feature>
<dbReference type="FunFam" id="1.10.10.60:FF:000137">
    <property type="entry name" value="MYB DNA binding protein"/>
    <property type="match status" value="1"/>
</dbReference>
<feature type="domain" description="HTH myb-type" evidence="5">
    <location>
        <begin position="547"/>
        <end position="599"/>
    </location>
</feature>
<dbReference type="InterPro" id="IPR017930">
    <property type="entry name" value="Myb_dom"/>
</dbReference>
<dbReference type="AlphaFoldDB" id="A0A367LAB6"/>
<dbReference type="PANTHER" id="PTHR47807">
    <property type="entry name" value="PROTEIN TBF1"/>
    <property type="match status" value="1"/>
</dbReference>
<keyword evidence="7" id="KW-1185">Reference proteome</keyword>
<dbReference type="EMBL" id="LKCN02000010">
    <property type="protein sequence ID" value="RCI11353.1"/>
    <property type="molecule type" value="Genomic_DNA"/>
</dbReference>
<evidence type="ECO:0000256" key="4">
    <source>
        <dbReference type="SAM" id="MobiDB-lite"/>
    </source>
</evidence>
<keyword evidence="1" id="KW-0238">DNA-binding</keyword>
<keyword evidence="3" id="KW-0131">Cell cycle</keyword>
<dbReference type="GO" id="GO:0010833">
    <property type="term" value="P:telomere maintenance via telomere lengthening"/>
    <property type="evidence" value="ECO:0007669"/>
    <property type="project" value="TreeGrafter"/>
</dbReference>
<reference evidence="6 7" key="1">
    <citation type="journal article" date="2015" name="BMC Genomics">
        <title>Insights from the genome of Ophiocordyceps polyrhachis-furcata to pathogenicity and host specificity in insect fungi.</title>
        <authorList>
            <person name="Wichadakul D."/>
            <person name="Kobmoo N."/>
            <person name="Ingsriswang S."/>
            <person name="Tangphatsornruang S."/>
            <person name="Chantasingh D."/>
            <person name="Luangsa-ard J.J."/>
            <person name="Eurwilaichitr L."/>
        </authorList>
    </citation>
    <scope>NUCLEOTIDE SEQUENCE [LARGE SCALE GENOMIC DNA]</scope>
    <source>
        <strain evidence="6 7">BCC 54312</strain>
    </source>
</reference>
<dbReference type="InterPro" id="IPR009057">
    <property type="entry name" value="Homeodomain-like_sf"/>
</dbReference>
<dbReference type="SUPFAM" id="SSF46689">
    <property type="entry name" value="Homeodomain-like"/>
    <property type="match status" value="1"/>
</dbReference>
<evidence type="ECO:0000256" key="1">
    <source>
        <dbReference type="ARBA" id="ARBA00023125"/>
    </source>
</evidence>
<gene>
    <name evidence="6" type="ORF">L249_7132</name>
</gene>
<accession>A0A367LAB6</accession>
<dbReference type="PANTHER" id="PTHR47807:SF1">
    <property type="entry name" value="PROTEIN TBF1"/>
    <property type="match status" value="1"/>
</dbReference>
<dbReference type="CDD" id="cd11660">
    <property type="entry name" value="SANT_TRF"/>
    <property type="match status" value="1"/>
</dbReference>
<dbReference type="InterPro" id="IPR052833">
    <property type="entry name" value="Telomeric_DNA-bd_trans-reg"/>
</dbReference>
<feature type="region of interest" description="Disordered" evidence="4">
    <location>
        <begin position="735"/>
        <end position="787"/>
    </location>
</feature>
<dbReference type="OrthoDB" id="3366990at2759"/>
<feature type="region of interest" description="Disordered" evidence="4">
    <location>
        <begin position="660"/>
        <end position="691"/>
    </location>
</feature>
<dbReference type="PROSITE" id="PS51294">
    <property type="entry name" value="HTH_MYB"/>
    <property type="match status" value="1"/>
</dbReference>
<dbReference type="Proteomes" id="UP000253664">
    <property type="component" value="Unassembled WGS sequence"/>
</dbReference>
<evidence type="ECO:0000256" key="2">
    <source>
        <dbReference type="ARBA" id="ARBA00023242"/>
    </source>
</evidence>
<comment type="caution">
    <text evidence="6">The sequence shown here is derived from an EMBL/GenBank/DDBJ whole genome shotgun (WGS) entry which is preliminary data.</text>
</comment>
<evidence type="ECO:0000256" key="3">
    <source>
        <dbReference type="ARBA" id="ARBA00023306"/>
    </source>
</evidence>
<dbReference type="Gene3D" id="1.10.10.60">
    <property type="entry name" value="Homeodomain-like"/>
    <property type="match status" value="1"/>
</dbReference>
<dbReference type="STRING" id="1330021.A0A367LAB6"/>
<dbReference type="Pfam" id="PF08558">
    <property type="entry name" value="TRF"/>
    <property type="match status" value="1"/>
</dbReference>
<name>A0A367LAB6_9HYPO</name>